<dbReference type="EMBL" id="CAFAAU010000003">
    <property type="protein sequence ID" value="CAB4797884.1"/>
    <property type="molecule type" value="Genomic_DNA"/>
</dbReference>
<gene>
    <name evidence="5" type="ORF">UFOPK2627_00009</name>
    <name evidence="6" type="ORF">UFOPK2879_00090</name>
    <name evidence="7" type="ORF">UFOPK3078_00157</name>
    <name evidence="8" type="ORF">UFOPK3288_00102</name>
    <name evidence="9" type="ORF">UFOPK3990_00099</name>
    <name evidence="10" type="ORF">UFOPK4245_00009</name>
    <name evidence="11" type="ORF">UFOPK4337_00728</name>
</gene>
<evidence type="ECO:0000256" key="1">
    <source>
        <dbReference type="ARBA" id="ARBA00022741"/>
    </source>
</evidence>
<dbReference type="PANTHER" id="PTHR30580">
    <property type="entry name" value="PRIMOSOMAL PROTEIN N"/>
    <property type="match status" value="1"/>
</dbReference>
<feature type="domain" description="Primosomal protein N' 3' DNA-binding" evidence="4">
    <location>
        <begin position="30"/>
        <end position="128"/>
    </location>
</feature>
<dbReference type="GO" id="GO:0043138">
    <property type="term" value="F:3'-5' DNA helicase activity"/>
    <property type="evidence" value="ECO:0007669"/>
    <property type="project" value="TreeGrafter"/>
</dbReference>
<dbReference type="GO" id="GO:0006270">
    <property type="term" value="P:DNA replication initiation"/>
    <property type="evidence" value="ECO:0007669"/>
    <property type="project" value="TreeGrafter"/>
</dbReference>
<organism evidence="9">
    <name type="scientific">freshwater metagenome</name>
    <dbReference type="NCBI Taxonomy" id="449393"/>
    <lineage>
        <taxon>unclassified sequences</taxon>
        <taxon>metagenomes</taxon>
        <taxon>ecological metagenomes</taxon>
    </lineage>
</organism>
<dbReference type="GO" id="GO:0006310">
    <property type="term" value="P:DNA recombination"/>
    <property type="evidence" value="ECO:0007669"/>
    <property type="project" value="TreeGrafter"/>
</dbReference>
<evidence type="ECO:0000313" key="6">
    <source>
        <dbReference type="EMBL" id="CAB4758756.1"/>
    </source>
</evidence>
<dbReference type="EMBL" id="CAFBQM010000026">
    <property type="protein sequence ID" value="CAB5057608.1"/>
    <property type="molecule type" value="Genomic_DNA"/>
</dbReference>
<keyword evidence="3" id="KW-0238">DNA-binding</keyword>
<dbReference type="Pfam" id="PF17764">
    <property type="entry name" value="PriA_3primeBD"/>
    <property type="match status" value="1"/>
</dbReference>
<evidence type="ECO:0000313" key="10">
    <source>
        <dbReference type="EMBL" id="CAB5043759.1"/>
    </source>
</evidence>
<reference evidence="9" key="1">
    <citation type="submission" date="2020-05" db="EMBL/GenBank/DDBJ databases">
        <authorList>
            <person name="Chiriac C."/>
            <person name="Salcher M."/>
            <person name="Ghai R."/>
            <person name="Kavagutti S V."/>
        </authorList>
    </citation>
    <scope>NUCLEOTIDE SEQUENCE</scope>
</reference>
<evidence type="ECO:0000313" key="11">
    <source>
        <dbReference type="EMBL" id="CAB5057608.1"/>
    </source>
</evidence>
<dbReference type="GO" id="GO:0006302">
    <property type="term" value="P:double-strand break repair"/>
    <property type="evidence" value="ECO:0007669"/>
    <property type="project" value="TreeGrafter"/>
</dbReference>
<accession>A0A6J7M9H4</accession>
<dbReference type="EMBL" id="CAEZYA010000001">
    <property type="protein sequence ID" value="CAB4692848.1"/>
    <property type="molecule type" value="Genomic_DNA"/>
</dbReference>
<dbReference type="EMBL" id="CAFBQD010000001">
    <property type="protein sequence ID" value="CAB5043759.1"/>
    <property type="molecule type" value="Genomic_DNA"/>
</dbReference>
<dbReference type="AlphaFoldDB" id="A0A6J7M9H4"/>
<name>A0A6J7M9H4_9ZZZZ</name>
<sequence>MATPRLFRLKSQIAPAPTGPVASDFGYARVWVDTGVFHLDTPFDYEVPEKLTDQVSTGVRVQVPFGNREVEGLVIERVQVPQTTSQLKAITKVLSIHPVASTQSLQLIQSVAQRWATNPWEIVRSAIPTRVTAVDKQHQSGMFFSQKISSPNDISFMSFQPFIDPYRAVVDLIMASVKRSSVLLIAPDERDISAFCNLLSQQGIQTLRIDSSVTRAERYGAFLKLTSPGNHVIIGARNAIFAPLAQGSTIIVFKESSPDLYEIRNPGWNVRDIAILRNEIDKAKILLCGFVPSLDVAVLIEAKKVRFISSPSKIQVKAFSSADSSLLPGRIFSDIRTSLKDGPVLFVLPRKGYANGILCANCKNAGLCSCGAKLQVLSRDATPSCKTCSEQVKEWKCKYCGRDKKYVVARGIDRAAEEISRAFPNFPIIFSFGEVIKERVEPKPSIILCTPGAAPQVTGGYSAVVILEGLTYFNHGDLRANERANELFFESASMIKAGGVVLLSIEDSHPIVSSLIRWNPSSILRRELQLREEVNFPPSVVSAVITLPTAQASAFVSGINKAISDARLSDKSRVLGPTKIDSILSKIVILSPLDSRNMLTSFLHELMRRRSIAKKVDSTLRIDPYSL</sequence>
<evidence type="ECO:0000313" key="7">
    <source>
        <dbReference type="EMBL" id="CAB4797884.1"/>
    </source>
</evidence>
<protein>
    <submittedName>
        <fullName evidence="9">Unannotated protein</fullName>
    </submittedName>
</protein>
<dbReference type="InterPro" id="IPR027417">
    <property type="entry name" value="P-loop_NTPase"/>
</dbReference>
<dbReference type="PANTHER" id="PTHR30580:SF0">
    <property type="entry name" value="PRIMOSOMAL PROTEIN N"/>
    <property type="match status" value="1"/>
</dbReference>
<evidence type="ECO:0000259" key="4">
    <source>
        <dbReference type="Pfam" id="PF17764"/>
    </source>
</evidence>
<keyword evidence="1" id="KW-0547">Nucleotide-binding</keyword>
<evidence type="ECO:0000313" key="9">
    <source>
        <dbReference type="EMBL" id="CAB4976042.1"/>
    </source>
</evidence>
<dbReference type="EMBL" id="CAFBOQ010000001">
    <property type="protein sequence ID" value="CAB4976042.1"/>
    <property type="molecule type" value="Genomic_DNA"/>
</dbReference>
<evidence type="ECO:0000313" key="5">
    <source>
        <dbReference type="EMBL" id="CAB4692848.1"/>
    </source>
</evidence>
<dbReference type="InterPro" id="IPR041222">
    <property type="entry name" value="PriA_3primeBD"/>
</dbReference>
<dbReference type="EMBL" id="CAFBLC010000002">
    <property type="protein sequence ID" value="CAB4853894.1"/>
    <property type="molecule type" value="Genomic_DNA"/>
</dbReference>
<dbReference type="Gene3D" id="3.40.1440.60">
    <property type="entry name" value="PriA, 3(prime) DNA-binding domain"/>
    <property type="match status" value="1"/>
</dbReference>
<dbReference type="InterPro" id="IPR042115">
    <property type="entry name" value="PriA_3primeBD_sf"/>
</dbReference>
<dbReference type="GO" id="GO:0005524">
    <property type="term" value="F:ATP binding"/>
    <property type="evidence" value="ECO:0007669"/>
    <property type="project" value="UniProtKB-KW"/>
</dbReference>
<dbReference type="Gene3D" id="3.40.50.300">
    <property type="entry name" value="P-loop containing nucleotide triphosphate hydrolases"/>
    <property type="match status" value="1"/>
</dbReference>
<evidence type="ECO:0000256" key="2">
    <source>
        <dbReference type="ARBA" id="ARBA00022840"/>
    </source>
</evidence>
<evidence type="ECO:0000256" key="3">
    <source>
        <dbReference type="ARBA" id="ARBA00023125"/>
    </source>
</evidence>
<proteinExistence type="predicted"/>
<dbReference type="GO" id="GO:0003677">
    <property type="term" value="F:DNA binding"/>
    <property type="evidence" value="ECO:0007669"/>
    <property type="project" value="UniProtKB-KW"/>
</dbReference>
<keyword evidence="2" id="KW-0067">ATP-binding</keyword>
<dbReference type="EMBL" id="CAEZZN010000001">
    <property type="protein sequence ID" value="CAB4758756.1"/>
    <property type="molecule type" value="Genomic_DNA"/>
</dbReference>
<evidence type="ECO:0000313" key="8">
    <source>
        <dbReference type="EMBL" id="CAB4853894.1"/>
    </source>
</evidence>